<dbReference type="Proteomes" id="UP000215509">
    <property type="component" value="Unassembled WGS sequence"/>
</dbReference>
<dbReference type="Pfam" id="PF04230">
    <property type="entry name" value="PS_pyruv_trans"/>
    <property type="match status" value="1"/>
</dbReference>
<evidence type="ECO:0000259" key="1">
    <source>
        <dbReference type="Pfam" id="PF04230"/>
    </source>
</evidence>
<dbReference type="InterPro" id="IPR019896">
    <property type="entry name" value="Polysacch_pyruvyl_Trfase_CsaB"/>
</dbReference>
<dbReference type="NCBIfam" id="TIGR03609">
    <property type="entry name" value="S_layer_CsaB"/>
    <property type="match status" value="1"/>
</dbReference>
<keyword evidence="2" id="KW-0808">Transferase</keyword>
<dbReference type="PANTHER" id="PTHR36836">
    <property type="entry name" value="COLANIC ACID BIOSYNTHESIS PROTEIN WCAK"/>
    <property type="match status" value="1"/>
</dbReference>
<accession>A0A229USP2</accession>
<sequence length="443" mass="49200">MCKISQRFNSAVDWCCRTGLDRRYFCTSAYAAANFFNPDYLRAIVRYSDRRCFDYCLGDCGKELASLGTTAAGKKIIISGYYGFDNSGDEAVLLSILLALEEQGKANGIRLQPVVLSVDPEKTKRTYGVEAVHRMKLGQVISAIRGADGLISGGGSLLQDATSAKTIPYYLAILKIAQWLGKPTFIYSQGIGPVQRRMFFGWIRNVFNRSRFISVRDQESKELLHRMKVTRDIAVVPDPVMGLPLGQTAVASLSSHDKPKQVIGVSVRYWNSDRSELKAIADALKLILGQSDAEIRFLPFHLPSDTQASEEIIALMGNEYGDRITVADHLTHPQQMLGEVSRCDLLIGMRLHSLIYAASQEVPMLGISYDPKIDQFLNRLQMTAAASTQNIQAAAVAEEALRLLNNRASWQAEKRATIEKLKSEAQRPAQHIALFFAKGRDTK</sequence>
<dbReference type="EMBL" id="NMQW01000015">
    <property type="protein sequence ID" value="OXM86380.1"/>
    <property type="molecule type" value="Genomic_DNA"/>
</dbReference>
<dbReference type="GO" id="GO:0016740">
    <property type="term" value="F:transferase activity"/>
    <property type="evidence" value="ECO:0007669"/>
    <property type="project" value="UniProtKB-KW"/>
</dbReference>
<name>A0A229USP2_9BACL</name>
<dbReference type="AlphaFoldDB" id="A0A229USP2"/>
<dbReference type="PANTHER" id="PTHR36836:SF1">
    <property type="entry name" value="COLANIC ACID BIOSYNTHESIS PROTEIN WCAK"/>
    <property type="match status" value="1"/>
</dbReference>
<dbReference type="OrthoDB" id="3199616at2"/>
<reference evidence="2 3" key="1">
    <citation type="submission" date="2017-07" db="EMBL/GenBank/DDBJ databases">
        <title>Genome sequencing and assembly of Paenibacillus rigui.</title>
        <authorList>
            <person name="Mayilraj S."/>
        </authorList>
    </citation>
    <scope>NUCLEOTIDE SEQUENCE [LARGE SCALE GENOMIC DNA]</scope>
    <source>
        <strain evidence="2 3">JCM 16352</strain>
    </source>
</reference>
<dbReference type="InterPro" id="IPR007345">
    <property type="entry name" value="Polysacch_pyruvyl_Trfase"/>
</dbReference>
<feature type="domain" description="Polysaccharide pyruvyl transferase" evidence="1">
    <location>
        <begin position="86"/>
        <end position="371"/>
    </location>
</feature>
<comment type="caution">
    <text evidence="2">The sequence shown here is derived from an EMBL/GenBank/DDBJ whole genome shotgun (WGS) entry which is preliminary data.</text>
</comment>
<evidence type="ECO:0000313" key="3">
    <source>
        <dbReference type="Proteomes" id="UP000215509"/>
    </source>
</evidence>
<evidence type="ECO:0000313" key="2">
    <source>
        <dbReference type="EMBL" id="OXM86380.1"/>
    </source>
</evidence>
<keyword evidence="3" id="KW-1185">Reference proteome</keyword>
<organism evidence="2 3">
    <name type="scientific">Paenibacillus rigui</name>
    <dbReference type="NCBI Taxonomy" id="554312"/>
    <lineage>
        <taxon>Bacteria</taxon>
        <taxon>Bacillati</taxon>
        <taxon>Bacillota</taxon>
        <taxon>Bacilli</taxon>
        <taxon>Bacillales</taxon>
        <taxon>Paenibacillaceae</taxon>
        <taxon>Paenibacillus</taxon>
    </lineage>
</organism>
<proteinExistence type="predicted"/>
<protein>
    <submittedName>
        <fullName evidence="2">Polysaccharide pyruvyl transferase CsaB</fullName>
    </submittedName>
</protein>
<gene>
    <name evidence="2" type="primary">csaB</name>
    <name evidence="2" type="ORF">CF651_10640</name>
</gene>